<reference evidence="1 2" key="1">
    <citation type="submission" date="2024-10" db="EMBL/GenBank/DDBJ databases">
        <title>The Natural Products Discovery Center: Release of the First 8490 Sequenced Strains for Exploring Actinobacteria Biosynthetic Diversity.</title>
        <authorList>
            <person name="Kalkreuter E."/>
            <person name="Kautsar S.A."/>
            <person name="Yang D."/>
            <person name="Bader C.D."/>
            <person name="Teijaro C.N."/>
            <person name="Fluegel L."/>
            <person name="Davis C.M."/>
            <person name="Simpson J.R."/>
            <person name="Lauterbach L."/>
            <person name="Steele A.D."/>
            <person name="Gui C."/>
            <person name="Meng S."/>
            <person name="Li G."/>
            <person name="Viehrig K."/>
            <person name="Ye F."/>
            <person name="Su P."/>
            <person name="Kiefer A.F."/>
            <person name="Nichols A."/>
            <person name="Cepeda A.J."/>
            <person name="Yan W."/>
            <person name="Fan B."/>
            <person name="Jiang Y."/>
            <person name="Adhikari A."/>
            <person name="Zheng C.-J."/>
            <person name="Schuster L."/>
            <person name="Cowan T.M."/>
            <person name="Smanski M.J."/>
            <person name="Chevrette M.G."/>
            <person name="De Carvalho L.P.S."/>
            <person name="Shen B."/>
        </authorList>
    </citation>
    <scope>NUCLEOTIDE SEQUENCE [LARGE SCALE GENOMIC DNA]</scope>
    <source>
        <strain evidence="1 2">NPDC050545</strain>
    </source>
</reference>
<comment type="caution">
    <text evidence="1">The sequence shown here is derived from an EMBL/GenBank/DDBJ whole genome shotgun (WGS) entry which is preliminary data.</text>
</comment>
<dbReference type="Gene3D" id="3.40.50.1820">
    <property type="entry name" value="alpha/beta hydrolase"/>
    <property type="match status" value="1"/>
</dbReference>
<name>A0ABW7ZA24_9ACTN</name>
<protein>
    <submittedName>
        <fullName evidence="1">Alpha/beta hydrolase</fullName>
    </submittedName>
</protein>
<dbReference type="PANTHER" id="PTHR48098">
    <property type="entry name" value="ENTEROCHELIN ESTERASE-RELATED"/>
    <property type="match status" value="1"/>
</dbReference>
<evidence type="ECO:0000313" key="1">
    <source>
        <dbReference type="EMBL" id="MFI6504881.1"/>
    </source>
</evidence>
<dbReference type="Proteomes" id="UP001612741">
    <property type="component" value="Unassembled WGS sequence"/>
</dbReference>
<evidence type="ECO:0000313" key="2">
    <source>
        <dbReference type="Proteomes" id="UP001612741"/>
    </source>
</evidence>
<dbReference type="Pfam" id="PF00756">
    <property type="entry name" value="Esterase"/>
    <property type="match status" value="1"/>
</dbReference>
<sequence length="344" mass="38509">MLPWSADLAGRLDRHVVDSRVLRGNPLGDPHERPLWVYVPPGYDDEPARRYPAVYVIQGYTGHLAMWDNRTPFRRPFPELADEVFAARRAPAAIVVYVDAWTAYGGSQFLDSPGTGRYHTYLCEEVVAWVDARYRTIPERDARAITGKSSGGYGAMITPMLRPDVFGSLATHAGDALFEAAYLPGFPGLARTLREQYGGSYAAFLADFRGRVAMTRPEDGPLIEAYGYAAAYSADDDGTVRLPFDGNGELVPEVWDRWLARDPVRMAREPGYGEALRSMRAIWIDAGNRDEYYLDLGATAFHEAVLAAGVPAERTRFELFDATHAMIEYRYPLALEWLCHRMSV</sequence>
<dbReference type="GO" id="GO:0016787">
    <property type="term" value="F:hydrolase activity"/>
    <property type="evidence" value="ECO:0007669"/>
    <property type="project" value="UniProtKB-KW"/>
</dbReference>
<keyword evidence="1" id="KW-0378">Hydrolase</keyword>
<gene>
    <name evidence="1" type="ORF">ACIBG2_46375</name>
</gene>
<dbReference type="InterPro" id="IPR000801">
    <property type="entry name" value="Esterase-like"/>
</dbReference>
<dbReference type="EMBL" id="JBITGY010000016">
    <property type="protein sequence ID" value="MFI6504881.1"/>
    <property type="molecule type" value="Genomic_DNA"/>
</dbReference>
<proteinExistence type="predicted"/>
<dbReference type="InterPro" id="IPR050583">
    <property type="entry name" value="Mycobacterial_A85_antigen"/>
</dbReference>
<keyword evidence="2" id="KW-1185">Reference proteome</keyword>
<dbReference type="InterPro" id="IPR029058">
    <property type="entry name" value="AB_hydrolase_fold"/>
</dbReference>
<dbReference type="RefSeq" id="WP_397090819.1">
    <property type="nucleotide sequence ID" value="NZ_JBITGY010000016.1"/>
</dbReference>
<organism evidence="1 2">
    <name type="scientific">Nonomuraea typhae</name>
    <dbReference type="NCBI Taxonomy" id="2603600"/>
    <lineage>
        <taxon>Bacteria</taxon>
        <taxon>Bacillati</taxon>
        <taxon>Actinomycetota</taxon>
        <taxon>Actinomycetes</taxon>
        <taxon>Streptosporangiales</taxon>
        <taxon>Streptosporangiaceae</taxon>
        <taxon>Nonomuraea</taxon>
    </lineage>
</organism>
<dbReference type="SUPFAM" id="SSF53474">
    <property type="entry name" value="alpha/beta-Hydrolases"/>
    <property type="match status" value="1"/>
</dbReference>
<accession>A0ABW7ZA24</accession>